<comment type="caution">
    <text evidence="2">The sequence shown here is derived from an EMBL/GenBank/DDBJ whole genome shotgun (WGS) entry which is preliminary data.</text>
</comment>
<dbReference type="RefSeq" id="WP_168054964.1">
    <property type="nucleotide sequence ID" value="NZ_JAATJR010000010.1"/>
</dbReference>
<gene>
    <name evidence="2" type="ORF">HB662_27285</name>
</gene>
<feature type="compositionally biased region" description="Basic residues" evidence="1">
    <location>
        <begin position="103"/>
        <end position="116"/>
    </location>
</feature>
<feature type="compositionally biased region" description="Polar residues" evidence="1">
    <location>
        <begin position="131"/>
        <end position="140"/>
    </location>
</feature>
<evidence type="ECO:0000313" key="3">
    <source>
        <dbReference type="Proteomes" id="UP000765160"/>
    </source>
</evidence>
<feature type="region of interest" description="Disordered" evidence="1">
    <location>
        <begin position="101"/>
        <end position="140"/>
    </location>
</feature>
<dbReference type="Proteomes" id="UP000765160">
    <property type="component" value="Unassembled WGS sequence"/>
</dbReference>
<organism evidence="2 3">
    <name type="scientific">Falsiroseomonas frigidaquae</name>
    <dbReference type="NCBI Taxonomy" id="487318"/>
    <lineage>
        <taxon>Bacteria</taxon>
        <taxon>Pseudomonadati</taxon>
        <taxon>Pseudomonadota</taxon>
        <taxon>Alphaproteobacteria</taxon>
        <taxon>Acetobacterales</taxon>
        <taxon>Roseomonadaceae</taxon>
        <taxon>Falsiroseomonas</taxon>
    </lineage>
</organism>
<name>A0ABX1F803_9PROT</name>
<proteinExistence type="predicted"/>
<reference evidence="2 3" key="1">
    <citation type="submission" date="2020-03" db="EMBL/GenBank/DDBJ databases">
        <title>Roseomonas selenitidurans sp. nov. isolated from soil.</title>
        <authorList>
            <person name="Liu H."/>
        </authorList>
    </citation>
    <scope>NUCLEOTIDE SEQUENCE [LARGE SCALE GENOMIC DNA]</scope>
    <source>
        <strain evidence="2 3">JCM 15073</strain>
    </source>
</reference>
<evidence type="ECO:0000256" key="1">
    <source>
        <dbReference type="SAM" id="MobiDB-lite"/>
    </source>
</evidence>
<evidence type="ECO:0000313" key="2">
    <source>
        <dbReference type="EMBL" id="NKE48504.1"/>
    </source>
</evidence>
<accession>A0ABX1F803</accession>
<sequence>MFQLTTAPIEPTGTIPRQVSARRQQFSAHSCISGSPAAMRRQFSAQVSHAAAQAAHNLARSDGMRVIKSAAIKQACAQSSIVRIRGIDASGPRRSKAAIAARRQARRHSKQFRMWRRSSAEARRPLGVKNIETNGSSAGG</sequence>
<keyword evidence="3" id="KW-1185">Reference proteome</keyword>
<dbReference type="EMBL" id="JAAVTX010000010">
    <property type="protein sequence ID" value="NKE48504.1"/>
    <property type="molecule type" value="Genomic_DNA"/>
</dbReference>
<protein>
    <submittedName>
        <fullName evidence="2">Uncharacterized protein</fullName>
    </submittedName>
</protein>